<evidence type="ECO:0000313" key="3">
    <source>
        <dbReference type="RefSeq" id="XP_029636863.1"/>
    </source>
</evidence>
<dbReference type="Proteomes" id="UP000515154">
    <property type="component" value="Linkage group LG5"/>
</dbReference>
<dbReference type="InterPro" id="IPR000477">
    <property type="entry name" value="RT_dom"/>
</dbReference>
<proteinExistence type="predicted"/>
<accession>A0A6P7SFY2</accession>
<dbReference type="AlphaFoldDB" id="A0A6P7SFY2"/>
<dbReference type="KEGG" id="osn:115212164"/>
<keyword evidence="2" id="KW-1185">Reference proteome</keyword>
<dbReference type="Gene3D" id="3.10.10.10">
    <property type="entry name" value="HIV Type 1 Reverse Transcriptase, subunit A, domain 1"/>
    <property type="match status" value="1"/>
</dbReference>
<dbReference type="Pfam" id="PF00078">
    <property type="entry name" value="RVT_1"/>
    <property type="match status" value="1"/>
</dbReference>
<dbReference type="SUPFAM" id="SSF56672">
    <property type="entry name" value="DNA/RNA polymerases"/>
    <property type="match status" value="1"/>
</dbReference>
<evidence type="ECO:0000313" key="2">
    <source>
        <dbReference type="Proteomes" id="UP000515154"/>
    </source>
</evidence>
<dbReference type="CDD" id="cd01647">
    <property type="entry name" value="RT_LTR"/>
    <property type="match status" value="1"/>
</dbReference>
<dbReference type="PANTHER" id="PTHR24559:SF454">
    <property type="entry name" value="RIBONUCLEASE H"/>
    <property type="match status" value="1"/>
</dbReference>
<dbReference type="RefSeq" id="XP_029636863.1">
    <property type="nucleotide sequence ID" value="XM_029781003.1"/>
</dbReference>
<reference evidence="3" key="1">
    <citation type="submission" date="2025-08" db="UniProtKB">
        <authorList>
            <consortium name="RefSeq"/>
        </authorList>
    </citation>
    <scope>IDENTIFICATION</scope>
</reference>
<organism evidence="2 3">
    <name type="scientific">Octopus sinensis</name>
    <name type="common">East Asian common octopus</name>
    <dbReference type="NCBI Taxonomy" id="2607531"/>
    <lineage>
        <taxon>Eukaryota</taxon>
        <taxon>Metazoa</taxon>
        <taxon>Spiralia</taxon>
        <taxon>Lophotrochozoa</taxon>
        <taxon>Mollusca</taxon>
        <taxon>Cephalopoda</taxon>
        <taxon>Coleoidea</taxon>
        <taxon>Octopodiformes</taxon>
        <taxon>Octopoda</taxon>
        <taxon>Incirrata</taxon>
        <taxon>Octopodidae</taxon>
        <taxon>Octopus</taxon>
    </lineage>
</organism>
<evidence type="ECO:0000259" key="1">
    <source>
        <dbReference type="Pfam" id="PF00078"/>
    </source>
</evidence>
<protein>
    <submittedName>
        <fullName evidence="3">Uncharacterized protein LOC115212164</fullName>
    </submittedName>
</protein>
<sequence>MVDTGSCCSIWPLRLTGDKPKRSSIVLHAIDSSPIATFGQVSLRLDIHLRRDFQWVFVVADFLNNFNLLLDVKRWRLLEGTTSLSPPTRGSTNAVLSSTFFVATSGNGFHSLLTPFPELVDITFQPAKPAHSILHFITTTGPPVFSRSRRLVPDRLKTARAEFEHMLQLGLIRPSTIPWASPLQLARKGESDFRPVGDYRRFNADRYPIWNLIFRTFKRIFYGCINFSKVDLIRAYHQIPVNPADVPKTAITTPFGCLEFLYMSFGLRNATSTFERFIDEVVRGLDLCLLMLMKYSLRATPVKITGTCLSSFSVFAPIVYALIPTSVFSDNLL</sequence>
<gene>
    <name evidence="3" type="primary">LOC115212164</name>
</gene>
<dbReference type="InterPro" id="IPR053134">
    <property type="entry name" value="RNA-dir_DNA_polymerase"/>
</dbReference>
<dbReference type="PANTHER" id="PTHR24559">
    <property type="entry name" value="TRANSPOSON TY3-I GAG-POL POLYPROTEIN"/>
    <property type="match status" value="1"/>
</dbReference>
<feature type="domain" description="Reverse transcriptase" evidence="1">
    <location>
        <begin position="225"/>
        <end position="287"/>
    </location>
</feature>
<name>A0A6P7SFY2_9MOLL</name>
<dbReference type="InterPro" id="IPR043502">
    <property type="entry name" value="DNA/RNA_pol_sf"/>
</dbReference>